<feature type="transmembrane region" description="Helical" evidence="8">
    <location>
        <begin position="207"/>
        <end position="230"/>
    </location>
</feature>
<feature type="transmembrane region" description="Helical" evidence="8">
    <location>
        <begin position="71"/>
        <end position="96"/>
    </location>
</feature>
<dbReference type="AlphaFoldDB" id="A0ABD5PVY0"/>
<evidence type="ECO:0000256" key="3">
    <source>
        <dbReference type="ARBA" id="ARBA00022676"/>
    </source>
</evidence>
<dbReference type="EMBL" id="JBHSFA010000011">
    <property type="protein sequence ID" value="MFC4544556.1"/>
    <property type="molecule type" value="Genomic_DNA"/>
</dbReference>
<evidence type="ECO:0000256" key="8">
    <source>
        <dbReference type="SAM" id="Phobius"/>
    </source>
</evidence>
<feature type="transmembrane region" description="Helical" evidence="8">
    <location>
        <begin position="341"/>
        <end position="361"/>
    </location>
</feature>
<dbReference type="GO" id="GO:0008610">
    <property type="term" value="P:lipid biosynthetic process"/>
    <property type="evidence" value="ECO:0007669"/>
    <property type="project" value="UniProtKB-ARBA"/>
</dbReference>
<proteinExistence type="predicted"/>
<feature type="transmembrane region" description="Helical" evidence="8">
    <location>
        <begin position="418"/>
        <end position="436"/>
    </location>
</feature>
<dbReference type="PANTHER" id="PTHR33908:SF11">
    <property type="entry name" value="MEMBRANE PROTEIN"/>
    <property type="match status" value="1"/>
</dbReference>
<evidence type="ECO:0000313" key="9">
    <source>
        <dbReference type="EMBL" id="MFC4544556.1"/>
    </source>
</evidence>
<feature type="transmembrane region" description="Helical" evidence="8">
    <location>
        <begin position="38"/>
        <end position="59"/>
    </location>
</feature>
<feature type="transmembrane region" description="Helical" evidence="8">
    <location>
        <begin position="501"/>
        <end position="521"/>
    </location>
</feature>
<dbReference type="Proteomes" id="UP001595898">
    <property type="component" value="Unassembled WGS sequence"/>
</dbReference>
<keyword evidence="3" id="KW-0328">Glycosyltransferase</keyword>
<protein>
    <submittedName>
        <fullName evidence="9">Glycosyltransferase family 39 protein</fullName>
    </submittedName>
</protein>
<name>A0ABD5PVY0_9EURY</name>
<evidence type="ECO:0000256" key="5">
    <source>
        <dbReference type="ARBA" id="ARBA00022692"/>
    </source>
</evidence>
<evidence type="ECO:0000256" key="1">
    <source>
        <dbReference type="ARBA" id="ARBA00004651"/>
    </source>
</evidence>
<feature type="transmembrane region" description="Helical" evidence="8">
    <location>
        <begin position="133"/>
        <end position="155"/>
    </location>
</feature>
<dbReference type="GO" id="GO:0005886">
    <property type="term" value="C:plasma membrane"/>
    <property type="evidence" value="ECO:0007669"/>
    <property type="project" value="UniProtKB-SubCell"/>
</dbReference>
<comment type="subcellular location">
    <subcellularLocation>
        <location evidence="1">Cell membrane</location>
        <topology evidence="1">Multi-pass membrane protein</topology>
    </subcellularLocation>
</comment>
<evidence type="ECO:0000313" key="10">
    <source>
        <dbReference type="Proteomes" id="UP001595898"/>
    </source>
</evidence>
<keyword evidence="6 8" id="KW-1133">Transmembrane helix</keyword>
<comment type="caution">
    <text evidence="9">The sequence shown here is derived from an EMBL/GenBank/DDBJ whole genome shotgun (WGS) entry which is preliminary data.</text>
</comment>
<feature type="transmembrane region" description="Helical" evidence="8">
    <location>
        <begin position="281"/>
        <end position="299"/>
    </location>
</feature>
<sequence length="658" mass="71900">MEYRSLSELRPLRLDTVAAIAGLLIAMGLFPLRLFASQIYLDTVPIVLGTGCALYLVALYQQENARTLPTLPSGVAMALPSLVLTGLAGLVVLTIVQGTRTHLFFAGASVVGTLVLGQILFTSDRDFKPGLLLFQVVCFALVFRFTALYVTPGYIGIDIWTHTELVRAILTEGTLDAISDDKHYASPFYHLLVAASALLYDVPIRTAVYLSVGLAMPLSILLVYAATNLLVSQRWATLAAACYALASHVVMWGIHLIPTSLGLVFFLGMLYALIRVMRIEYTFRDFSLLLLLSVAVILTHQVSTFIMLVLLIAAFVAQLVFVVGPLGLTRLDASVFRAKKPVNLVGLVVFNFGLTIFVWSLTPYRQQSFLATVLSFFRQTVEESAGFLNIASDSSADPAQAGTETTTLLEQLVPYVDALGFLFLLGATFVGCLYVVHRRRAEQSVFTLLLASAFMLVFVMGMPMFGIHTFIPTRWFAFLYAPMAILGAIGLRTVSGKLSPALVVTVLLLFVLVYPGAMIFATESNIDNPAFDDQHERLAYDRTELAAAESIAEITGSPDGSEIRPDQRLYTDHPYQTLLSRTGAYPSTTTATVPDGGGADHDYTVYRSRQSSDAVYFSDERGEGRIEQISPDRLCRPDQATVYTNGDVTMCTPSPASR</sequence>
<keyword evidence="2" id="KW-1003">Cell membrane</keyword>
<keyword evidence="4" id="KW-0808">Transferase</keyword>
<accession>A0ABD5PVY0</accession>
<dbReference type="GO" id="GO:0016757">
    <property type="term" value="F:glycosyltransferase activity"/>
    <property type="evidence" value="ECO:0007669"/>
    <property type="project" value="UniProtKB-KW"/>
</dbReference>
<feature type="transmembrane region" description="Helical" evidence="8">
    <location>
        <begin position="448"/>
        <end position="471"/>
    </location>
</feature>
<evidence type="ECO:0000256" key="7">
    <source>
        <dbReference type="ARBA" id="ARBA00023136"/>
    </source>
</evidence>
<gene>
    <name evidence="9" type="ORF">ACFO5R_21725</name>
</gene>
<feature type="transmembrane region" description="Helical" evidence="8">
    <location>
        <begin position="102"/>
        <end position="121"/>
    </location>
</feature>
<feature type="transmembrane region" description="Helical" evidence="8">
    <location>
        <begin position="477"/>
        <end position="494"/>
    </location>
</feature>
<keyword evidence="5 8" id="KW-0812">Transmembrane</keyword>
<organism evidence="9 10">
    <name type="scientific">Halosolutus amylolyticus</name>
    <dbReference type="NCBI Taxonomy" id="2932267"/>
    <lineage>
        <taxon>Archaea</taxon>
        <taxon>Methanobacteriati</taxon>
        <taxon>Methanobacteriota</taxon>
        <taxon>Stenosarchaea group</taxon>
        <taxon>Halobacteria</taxon>
        <taxon>Halobacteriales</taxon>
        <taxon>Natrialbaceae</taxon>
        <taxon>Halosolutus</taxon>
    </lineage>
</organism>
<evidence type="ECO:0000256" key="2">
    <source>
        <dbReference type="ARBA" id="ARBA00022475"/>
    </source>
</evidence>
<dbReference type="RefSeq" id="WP_250141286.1">
    <property type="nucleotide sequence ID" value="NZ_JALIQP010000003.1"/>
</dbReference>
<dbReference type="InterPro" id="IPR050297">
    <property type="entry name" value="LipidA_mod_glycosyltrf_83"/>
</dbReference>
<feature type="transmembrane region" description="Helical" evidence="8">
    <location>
        <begin position="12"/>
        <end position="32"/>
    </location>
</feature>
<evidence type="ECO:0000256" key="6">
    <source>
        <dbReference type="ARBA" id="ARBA00022989"/>
    </source>
</evidence>
<keyword evidence="7 8" id="KW-0472">Membrane</keyword>
<feature type="transmembrane region" description="Helical" evidence="8">
    <location>
        <begin position="250"/>
        <end position="274"/>
    </location>
</feature>
<reference evidence="9 10" key="1">
    <citation type="journal article" date="2019" name="Int. J. Syst. Evol. Microbiol.">
        <title>The Global Catalogue of Microorganisms (GCM) 10K type strain sequencing project: providing services to taxonomists for standard genome sequencing and annotation.</title>
        <authorList>
            <consortium name="The Broad Institute Genomics Platform"/>
            <consortium name="The Broad Institute Genome Sequencing Center for Infectious Disease"/>
            <person name="Wu L."/>
            <person name="Ma J."/>
        </authorList>
    </citation>
    <scope>NUCLEOTIDE SEQUENCE [LARGE SCALE GENOMIC DNA]</scope>
    <source>
        <strain evidence="9 10">WLHS5</strain>
    </source>
</reference>
<dbReference type="PANTHER" id="PTHR33908">
    <property type="entry name" value="MANNOSYLTRANSFERASE YKCB-RELATED"/>
    <property type="match status" value="1"/>
</dbReference>
<keyword evidence="10" id="KW-1185">Reference proteome</keyword>
<evidence type="ECO:0000256" key="4">
    <source>
        <dbReference type="ARBA" id="ARBA00022679"/>
    </source>
</evidence>
<feature type="transmembrane region" description="Helical" evidence="8">
    <location>
        <begin position="305"/>
        <end position="329"/>
    </location>
</feature>